<keyword evidence="2" id="KW-1185">Reference proteome</keyword>
<protein>
    <submittedName>
        <fullName evidence="1">Uncharacterized protein</fullName>
    </submittedName>
</protein>
<dbReference type="Proteomes" id="UP001246576">
    <property type="component" value="Unassembled WGS sequence"/>
</dbReference>
<dbReference type="EMBL" id="JAVLSJ010000001">
    <property type="protein sequence ID" value="MDR9847116.1"/>
    <property type="molecule type" value="Genomic_DNA"/>
</dbReference>
<reference evidence="1" key="1">
    <citation type="submission" date="2023-09" db="EMBL/GenBank/DDBJ databases">
        <title>Description of first Herbaspirillum huttiense subsp. nephrolepsisexaltata and Herbaspirillum huttiense subsp. lycopersicon.</title>
        <authorList>
            <person name="Poudel M."/>
            <person name="Sharma A."/>
            <person name="Goss E."/>
            <person name="Tapia J.H."/>
            <person name="Harmon C.M."/>
            <person name="Jones J.B."/>
        </authorList>
    </citation>
    <scope>NUCLEOTIDE SEQUENCE</scope>
    <source>
        <strain evidence="1">SE1</strain>
    </source>
</reference>
<sequence>MGFFLMALREQHKVNGRFYGVYYETAGGFKIYLAHRQRKQIFRERYAWCIDVSTLERFRARGVKAVGVIVREAGKRLIWLTLLDDFFDSPYSFAHWGDTRQRGLPLSRFRIDPMSSDAAIAKAVRIR</sequence>
<organism evidence="1 2">
    <name type="scientific">Herbaspirillum huttiense subsp. lycopersici</name>
    <dbReference type="NCBI Taxonomy" id="3074428"/>
    <lineage>
        <taxon>Bacteria</taxon>
        <taxon>Pseudomonadati</taxon>
        <taxon>Pseudomonadota</taxon>
        <taxon>Betaproteobacteria</taxon>
        <taxon>Burkholderiales</taxon>
        <taxon>Oxalobacteraceae</taxon>
        <taxon>Herbaspirillum</taxon>
    </lineage>
</organism>
<evidence type="ECO:0000313" key="2">
    <source>
        <dbReference type="Proteomes" id="UP001246576"/>
    </source>
</evidence>
<gene>
    <name evidence="1" type="ORF">RI048_02700</name>
</gene>
<accession>A0ABU2EG64</accession>
<comment type="caution">
    <text evidence="1">The sequence shown here is derived from an EMBL/GenBank/DDBJ whole genome shotgun (WGS) entry which is preliminary data.</text>
</comment>
<name>A0ABU2EG64_9BURK</name>
<evidence type="ECO:0000313" key="1">
    <source>
        <dbReference type="EMBL" id="MDR9847116.1"/>
    </source>
</evidence>
<proteinExistence type="predicted"/>